<dbReference type="CDD" id="cd07560">
    <property type="entry name" value="Peptidase_S41_CPP"/>
    <property type="match status" value="1"/>
</dbReference>
<sequence length="483" mass="53985">MRKIMAGVGVLASSLLLGSGIYFDWFNLGVGNKKEPVVTEVESINEAMNLIEEKSVYNTKKESLVEGALRGMADAIKDPYSTYYSKEEAEQHRQMLAEERVGIGIELTENNGKFIVVSPVRSSPAEKAGMRSLDEIVQVDGVRVDGKKMSELMQLIQGEKGTKVTIVVYRPSEDKHIKMTMERAAISNKTVSSEVIKVEDTSIGYVEISIFGEKTANEWVTETSKLLRKDIEGLVIDVRDNPGGYLHSVAALLSTVLENGKVFAYMQNAEGAMEPLKTEAKSFDEKYLQAMYKIPIVILQNEGSASASEVLGGALKGWGRASIVGVKSFGKGTVQESWALSNGGELKLSTNKWLTPKREWIHGQGIEANLVIEQNELFAFQMHPLSGKFKVGDMSEEISYTQNALKKLGYKIDRLDGYLDEKTEEAVMQYRDEKKLKQAEDNIYLDSTFFNSLNDTLKQYKMDRQNDLQFQMATSFLLHNIEQ</sequence>
<evidence type="ECO:0000259" key="6">
    <source>
        <dbReference type="PROSITE" id="PS50106"/>
    </source>
</evidence>
<dbReference type="InterPro" id="IPR004447">
    <property type="entry name" value="Peptidase_S41A"/>
</dbReference>
<dbReference type="Gene3D" id="1.10.101.10">
    <property type="entry name" value="PGBD-like superfamily/PGBD"/>
    <property type="match status" value="1"/>
</dbReference>
<dbReference type="EMBL" id="CP126101">
    <property type="protein sequence ID" value="WHY52410.1"/>
    <property type="molecule type" value="Genomic_DNA"/>
</dbReference>
<dbReference type="InterPro" id="IPR036366">
    <property type="entry name" value="PGBDSf"/>
</dbReference>
<dbReference type="PROSITE" id="PS50106">
    <property type="entry name" value="PDZ"/>
    <property type="match status" value="1"/>
</dbReference>
<evidence type="ECO:0000256" key="3">
    <source>
        <dbReference type="ARBA" id="ARBA00022801"/>
    </source>
</evidence>
<dbReference type="FunFam" id="2.30.42.10:FF:000063">
    <property type="entry name" value="Peptidase, S41 family"/>
    <property type="match status" value="1"/>
</dbReference>
<reference evidence="7" key="1">
    <citation type="submission" date="2023-05" db="EMBL/GenBank/DDBJ databases">
        <title>Comparative genomics of Bacillaceae isolates and their secondary metabolite potential.</title>
        <authorList>
            <person name="Song L."/>
            <person name="Nielsen L.J."/>
            <person name="Mohite O."/>
            <person name="Xu X."/>
            <person name="Weber T."/>
            <person name="Kovacs A.T."/>
        </authorList>
    </citation>
    <scope>NUCLEOTIDE SEQUENCE</scope>
    <source>
        <strain evidence="7">LY1</strain>
    </source>
</reference>
<dbReference type="SUPFAM" id="SSF47090">
    <property type="entry name" value="PGBD-like"/>
    <property type="match status" value="1"/>
</dbReference>
<dbReference type="CDD" id="cd06782">
    <property type="entry name" value="cpPDZ_CPP-like"/>
    <property type="match status" value="1"/>
</dbReference>
<comment type="similarity">
    <text evidence="1 5">Belongs to the peptidase S41A family.</text>
</comment>
<dbReference type="SUPFAM" id="SSF50156">
    <property type="entry name" value="PDZ domain-like"/>
    <property type="match status" value="1"/>
</dbReference>
<dbReference type="Pfam" id="PF03572">
    <property type="entry name" value="Peptidase_S41"/>
    <property type="match status" value="1"/>
</dbReference>
<dbReference type="Pfam" id="PF01471">
    <property type="entry name" value="PG_binding_1"/>
    <property type="match status" value="1"/>
</dbReference>
<dbReference type="GO" id="GO:0004175">
    <property type="term" value="F:endopeptidase activity"/>
    <property type="evidence" value="ECO:0007669"/>
    <property type="project" value="TreeGrafter"/>
</dbReference>
<dbReference type="PANTHER" id="PTHR32060">
    <property type="entry name" value="TAIL-SPECIFIC PROTEASE"/>
    <property type="match status" value="1"/>
</dbReference>
<evidence type="ECO:0000313" key="7">
    <source>
        <dbReference type="EMBL" id="WHY52410.1"/>
    </source>
</evidence>
<dbReference type="AlphaFoldDB" id="A0AAX3WXI3"/>
<dbReference type="Gene3D" id="3.30.750.44">
    <property type="match status" value="1"/>
</dbReference>
<evidence type="ECO:0000256" key="1">
    <source>
        <dbReference type="ARBA" id="ARBA00009179"/>
    </source>
</evidence>
<dbReference type="Pfam" id="PF22694">
    <property type="entry name" value="CtpB_N-like"/>
    <property type="match status" value="1"/>
</dbReference>
<gene>
    <name evidence="7" type="ORF">QNH24_04005</name>
</gene>
<keyword evidence="2 5" id="KW-0645">Protease</keyword>
<dbReference type="SUPFAM" id="SSF52096">
    <property type="entry name" value="ClpP/crotonase"/>
    <property type="match status" value="1"/>
</dbReference>
<evidence type="ECO:0000256" key="5">
    <source>
        <dbReference type="RuleBase" id="RU004404"/>
    </source>
</evidence>
<dbReference type="RefSeq" id="WP_283870860.1">
    <property type="nucleotide sequence ID" value="NZ_CP126101.1"/>
</dbReference>
<dbReference type="Gene3D" id="2.30.42.10">
    <property type="match status" value="1"/>
</dbReference>
<evidence type="ECO:0000256" key="4">
    <source>
        <dbReference type="ARBA" id="ARBA00022825"/>
    </source>
</evidence>
<dbReference type="InterPro" id="IPR001478">
    <property type="entry name" value="PDZ"/>
</dbReference>
<evidence type="ECO:0000256" key="2">
    <source>
        <dbReference type="ARBA" id="ARBA00022670"/>
    </source>
</evidence>
<keyword evidence="3 5" id="KW-0378">Hydrolase</keyword>
<dbReference type="GO" id="GO:0007165">
    <property type="term" value="P:signal transduction"/>
    <property type="evidence" value="ECO:0007669"/>
    <property type="project" value="TreeGrafter"/>
</dbReference>
<dbReference type="InterPro" id="IPR055210">
    <property type="entry name" value="CtpA/B_N"/>
</dbReference>
<dbReference type="PANTHER" id="PTHR32060:SF30">
    <property type="entry name" value="CARBOXY-TERMINAL PROCESSING PROTEASE CTPA"/>
    <property type="match status" value="1"/>
</dbReference>
<dbReference type="InterPro" id="IPR029045">
    <property type="entry name" value="ClpP/crotonase-like_dom_sf"/>
</dbReference>
<dbReference type="Proteomes" id="UP001178322">
    <property type="component" value="Chromosome"/>
</dbReference>
<feature type="domain" description="PDZ" evidence="6">
    <location>
        <begin position="93"/>
        <end position="171"/>
    </location>
</feature>
<proteinExistence type="inferred from homology"/>
<keyword evidence="4 5" id="KW-0720">Serine protease</keyword>
<dbReference type="InterPro" id="IPR002477">
    <property type="entry name" value="Peptidoglycan-bd-like"/>
</dbReference>
<dbReference type="SMART" id="SM00228">
    <property type="entry name" value="PDZ"/>
    <property type="match status" value="1"/>
</dbReference>
<organism evidence="7 8">
    <name type="scientific">Lysinibacillus pakistanensis</name>
    <dbReference type="NCBI Taxonomy" id="759811"/>
    <lineage>
        <taxon>Bacteria</taxon>
        <taxon>Bacillati</taxon>
        <taxon>Bacillota</taxon>
        <taxon>Bacilli</taxon>
        <taxon>Bacillales</taxon>
        <taxon>Bacillaceae</taxon>
        <taxon>Lysinibacillus</taxon>
    </lineage>
</organism>
<dbReference type="SMART" id="SM00245">
    <property type="entry name" value="TSPc"/>
    <property type="match status" value="1"/>
</dbReference>
<dbReference type="GO" id="GO:0030288">
    <property type="term" value="C:outer membrane-bounded periplasmic space"/>
    <property type="evidence" value="ECO:0007669"/>
    <property type="project" value="TreeGrafter"/>
</dbReference>
<dbReference type="NCBIfam" id="TIGR00225">
    <property type="entry name" value="prc"/>
    <property type="match status" value="1"/>
</dbReference>
<protein>
    <submittedName>
        <fullName evidence="7">S41 family peptidase</fullName>
    </submittedName>
</protein>
<dbReference type="GO" id="GO:0008236">
    <property type="term" value="F:serine-type peptidase activity"/>
    <property type="evidence" value="ECO:0007669"/>
    <property type="project" value="UniProtKB-KW"/>
</dbReference>
<dbReference type="Gene3D" id="3.90.226.10">
    <property type="entry name" value="2-enoyl-CoA Hydratase, Chain A, domain 1"/>
    <property type="match status" value="1"/>
</dbReference>
<evidence type="ECO:0000313" key="8">
    <source>
        <dbReference type="Proteomes" id="UP001178322"/>
    </source>
</evidence>
<dbReference type="Pfam" id="PF13180">
    <property type="entry name" value="PDZ_2"/>
    <property type="match status" value="1"/>
</dbReference>
<dbReference type="InterPro" id="IPR005151">
    <property type="entry name" value="Tail-specific_protease"/>
</dbReference>
<name>A0AAX3WXI3_9BACI</name>
<accession>A0AAX3WXI3</accession>
<dbReference type="InterPro" id="IPR036365">
    <property type="entry name" value="PGBD-like_sf"/>
</dbReference>
<dbReference type="GO" id="GO:0006508">
    <property type="term" value="P:proteolysis"/>
    <property type="evidence" value="ECO:0007669"/>
    <property type="project" value="UniProtKB-KW"/>
</dbReference>
<dbReference type="InterPro" id="IPR036034">
    <property type="entry name" value="PDZ_sf"/>
</dbReference>